<feature type="compositionally biased region" description="Low complexity" evidence="7">
    <location>
        <begin position="218"/>
        <end position="238"/>
    </location>
</feature>
<feature type="region of interest" description="Disordered" evidence="7">
    <location>
        <begin position="217"/>
        <end position="248"/>
    </location>
</feature>
<sequence length="805" mass="85047">MPSGATAIVRVSAFAFGFSFLLPWNAQVQVMQFLDRYAFSAERMPEGFNADWRFCSVQTYALSCLVTQSIMVVGGGFFSENTRVLGSLTVIAVAALLFPLIFTKMSGTAAGFVLGCVLCGMMGVGASAGVSSVVGILNNVDPRTTALVSTGSGCAAVFCFVCALLGRPYLRTDEWDLAVALFFGISALLVSATLCLYCSFRQDPSVRQGMAALRKSIRQGGTRSRQQGGFLSRGSTGDESIEGGEEGGGTVGVAVTSTALPPRMISNFAVAAGRARSVLVRARQDDGPDQRLLRIESSKEEHREGESSPEFVPTSSEAVAVQGGGGGGNWRTLSSATGAGGGGRDSLHTVGGRTDAEFFSFGPDGTILVGGSDHTADSSPMHGGGAELKDARRRVPVRSSTAPDPKSLACVDARRYGYPSPPQEPALHPVGAVGGVAAAPPEVLPVQDLGMPAMMMRMQVKSDRGDERGWGGVRGEDGSGGALQSSQLSASRQSDSDSGWVLEGEELHEANFRDLTGGRSGGRVKGHHLTSSSEASEDLVGRLPADMELGGRGDDRVEPLEGPVFVHPVVTAAHVTWACLFDITSILLTCSMTYFLYPVFLQRLGAVRWFEEDENFRIWLFGVAQVADSMGSVITFLGYGVHGWRRACTIAARFVFLPIFMLSLNLQVRPDGSGSALRVVLMDEIFLIVAAFVMLITKTWLVTSSVVKASERVGSPAEKRVAGFICFLCTTLGLLIGALFAPLAERAIDPLGMLKAKGGGTGGGQLLGEELPESGSDMGGVAEIRTPVPYPVWAPERSAWTTSVW</sequence>
<accession>A0A0G4GK88</accession>
<feature type="transmembrane region" description="Helical" evidence="8">
    <location>
        <begin position="6"/>
        <end position="26"/>
    </location>
</feature>
<organism evidence="9">
    <name type="scientific">Chromera velia CCMP2878</name>
    <dbReference type="NCBI Taxonomy" id="1169474"/>
    <lineage>
        <taxon>Eukaryota</taxon>
        <taxon>Sar</taxon>
        <taxon>Alveolata</taxon>
        <taxon>Colpodellida</taxon>
        <taxon>Chromeraceae</taxon>
        <taxon>Chromera</taxon>
    </lineage>
</organism>
<dbReference type="GO" id="GO:0005337">
    <property type="term" value="F:nucleoside transmembrane transporter activity"/>
    <property type="evidence" value="ECO:0007669"/>
    <property type="project" value="InterPro"/>
</dbReference>
<dbReference type="EMBL" id="CDMZ01001298">
    <property type="protein sequence ID" value="CEM30376.1"/>
    <property type="molecule type" value="Genomic_DNA"/>
</dbReference>
<name>A0A0G4GK88_9ALVE</name>
<feature type="region of interest" description="Disordered" evidence="7">
    <location>
        <begin position="282"/>
        <end position="315"/>
    </location>
</feature>
<evidence type="ECO:0000256" key="7">
    <source>
        <dbReference type="SAM" id="MobiDB-lite"/>
    </source>
</evidence>
<feature type="compositionally biased region" description="Low complexity" evidence="7">
    <location>
        <begin position="482"/>
        <end position="499"/>
    </location>
</feature>
<dbReference type="AlphaFoldDB" id="A0A0G4GK88"/>
<dbReference type="VEuPathDB" id="CryptoDB:Cvel_22282"/>
<feature type="transmembrane region" description="Helical" evidence="8">
    <location>
        <begin position="618"/>
        <end position="638"/>
    </location>
</feature>
<evidence type="ECO:0000256" key="3">
    <source>
        <dbReference type="ARBA" id="ARBA00022448"/>
    </source>
</evidence>
<gene>
    <name evidence="9" type="ORF">Cvel_22282</name>
</gene>
<feature type="transmembrane region" description="Helical" evidence="8">
    <location>
        <begin position="177"/>
        <end position="200"/>
    </location>
</feature>
<evidence type="ECO:0000256" key="5">
    <source>
        <dbReference type="ARBA" id="ARBA00022989"/>
    </source>
</evidence>
<feature type="transmembrane region" description="Helical" evidence="8">
    <location>
        <begin position="650"/>
        <end position="668"/>
    </location>
</feature>
<evidence type="ECO:0000256" key="4">
    <source>
        <dbReference type="ARBA" id="ARBA00022692"/>
    </source>
</evidence>
<evidence type="ECO:0000313" key="9">
    <source>
        <dbReference type="EMBL" id="CEM30376.1"/>
    </source>
</evidence>
<keyword evidence="4 8" id="KW-0812">Transmembrane</keyword>
<feature type="region of interest" description="Disordered" evidence="7">
    <location>
        <begin position="375"/>
        <end position="406"/>
    </location>
</feature>
<dbReference type="InterPro" id="IPR002259">
    <property type="entry name" value="Eqnu_transpt"/>
</dbReference>
<dbReference type="PANTHER" id="PTHR10332:SF10">
    <property type="entry name" value="EQUILIBRATIVE NUCLEOSIDE TRANSPORTER 4"/>
    <property type="match status" value="1"/>
</dbReference>
<feature type="transmembrane region" description="Helical" evidence="8">
    <location>
        <begin position="60"/>
        <end position="78"/>
    </location>
</feature>
<evidence type="ECO:0000256" key="8">
    <source>
        <dbReference type="SAM" id="Phobius"/>
    </source>
</evidence>
<feature type="transmembrane region" description="Helical" evidence="8">
    <location>
        <begin position="721"/>
        <end position="744"/>
    </location>
</feature>
<reference evidence="9" key="1">
    <citation type="submission" date="2014-11" db="EMBL/GenBank/DDBJ databases">
        <authorList>
            <person name="Otto D Thomas"/>
            <person name="Naeem Raeece"/>
        </authorList>
    </citation>
    <scope>NUCLEOTIDE SEQUENCE</scope>
</reference>
<feature type="compositionally biased region" description="Basic and acidic residues" evidence="7">
    <location>
        <begin position="282"/>
        <end position="306"/>
    </location>
</feature>
<feature type="transmembrane region" description="Helical" evidence="8">
    <location>
        <begin position="84"/>
        <end position="102"/>
    </location>
</feature>
<dbReference type="PANTHER" id="PTHR10332">
    <property type="entry name" value="EQUILIBRATIVE NUCLEOSIDE TRANSPORTER"/>
    <property type="match status" value="1"/>
</dbReference>
<feature type="transmembrane region" description="Helical" evidence="8">
    <location>
        <begin position="680"/>
        <end position="701"/>
    </location>
</feature>
<dbReference type="GO" id="GO:0005886">
    <property type="term" value="C:plasma membrane"/>
    <property type="evidence" value="ECO:0007669"/>
    <property type="project" value="TreeGrafter"/>
</dbReference>
<feature type="region of interest" description="Disordered" evidence="7">
    <location>
        <begin position="462"/>
        <end position="499"/>
    </location>
</feature>
<dbReference type="Pfam" id="PF01733">
    <property type="entry name" value="Nucleoside_tran"/>
    <property type="match status" value="1"/>
</dbReference>
<evidence type="ECO:0000256" key="2">
    <source>
        <dbReference type="ARBA" id="ARBA00007965"/>
    </source>
</evidence>
<feature type="region of interest" description="Disordered" evidence="7">
    <location>
        <begin position="511"/>
        <end position="537"/>
    </location>
</feature>
<keyword evidence="3" id="KW-0813">Transport</keyword>
<comment type="subcellular location">
    <subcellularLocation>
        <location evidence="1">Membrane</location>
        <topology evidence="1">Multi-pass membrane protein</topology>
    </subcellularLocation>
</comment>
<feature type="transmembrane region" description="Helical" evidence="8">
    <location>
        <begin position="146"/>
        <end position="165"/>
    </location>
</feature>
<feature type="transmembrane region" description="Helical" evidence="8">
    <location>
        <begin position="109"/>
        <end position="134"/>
    </location>
</feature>
<keyword evidence="5 8" id="KW-1133">Transmembrane helix</keyword>
<protein>
    <submittedName>
        <fullName evidence="9">Uncharacterized protein</fullName>
    </submittedName>
</protein>
<keyword evidence="6 8" id="KW-0472">Membrane</keyword>
<comment type="similarity">
    <text evidence="2">Belongs to the SLC29A/ENT transporter (TC 2.A.57) family.</text>
</comment>
<proteinExistence type="inferred from homology"/>
<evidence type="ECO:0000256" key="1">
    <source>
        <dbReference type="ARBA" id="ARBA00004141"/>
    </source>
</evidence>
<evidence type="ECO:0000256" key="6">
    <source>
        <dbReference type="ARBA" id="ARBA00023136"/>
    </source>
</evidence>
<feature type="compositionally biased region" description="Basic and acidic residues" evidence="7">
    <location>
        <begin position="462"/>
        <end position="477"/>
    </location>
</feature>
<feature type="transmembrane region" description="Helical" evidence="8">
    <location>
        <begin position="575"/>
        <end position="597"/>
    </location>
</feature>